<evidence type="ECO:0000259" key="4">
    <source>
        <dbReference type="PROSITE" id="PS50014"/>
    </source>
</evidence>
<dbReference type="AlphaFoldDB" id="A0AAN7RQ19"/>
<feature type="compositionally biased region" description="Polar residues" evidence="3">
    <location>
        <begin position="987"/>
        <end position="1003"/>
    </location>
</feature>
<feature type="compositionally biased region" description="Polar residues" evidence="3">
    <location>
        <begin position="780"/>
        <end position="797"/>
    </location>
</feature>
<comment type="caution">
    <text evidence="5">The sequence shown here is derived from an EMBL/GenBank/DDBJ whole genome shotgun (WGS) entry which is preliminary data.</text>
</comment>
<name>A0AAN7RQ19_TRANT</name>
<feature type="region of interest" description="Disordered" evidence="3">
    <location>
        <begin position="55"/>
        <end position="183"/>
    </location>
</feature>
<dbReference type="InterPro" id="IPR001487">
    <property type="entry name" value="Bromodomain"/>
</dbReference>
<dbReference type="PANTHER" id="PTHR22881:SF42">
    <property type="entry name" value="DNA-BINDING BROMODOMAIN-CONTAINING PROTEIN"/>
    <property type="match status" value="1"/>
</dbReference>
<sequence>MGQIVKRKKKGRPPKSDLARRALVEEPELEPRVRRSLRRRNVRYNFVDYDDFIDDDEYFEENEDEEEEDERRREKKVKLVMKLNQRARGSDARGEGASAEEDEADEWEDEDEDDEQGRRKVVKKRRVGGGKYEDEEEIVDHRGGGADDADLLARSERGLGKGHSKELDTPPGTPTGAVPSVPLPDKKKLELILDKLQKKDTYGVYAEPVDPEELPDYHDVIEHPMDFSTVRKKLENGLYSNLEQFESDVLLICSNAMQYNAPDTIYYKQARTIQELGWKKFQKLRTDYQRFEREQKMDHKAKSDIDSSEKELKADLRMKSNTLIKKQMKKPMSRPYSGPLGSDYSAAATLVIGEDLQNASSANCEVPSTTDSILDGSIILAENNLDKAEELSTGKGLSAKCLRKPSVVDDNRRATYMSNQPIVGVDSIFTTFESEIKQLVAVGLHAENSYAKSLARFAATLGPIAWKVASQRIEQVLPAGSKFGRGWVGEYEPLSNPILVPEKHPSKDFFLTTNPKYNADSRKVFKMPALAMEDHASNIVSEMKQAPPLAVSSSGLRLNVASTANHQQIQSRSSMIPPGSGGKVVKQFELNSLPPSSQCTDNGAEKHIDNIYTGAMRPGEAMLRNLNHPAKEVFAPEVAVSQSKEVVMKSINSPRSVHFKQPDISAVTGRALSGEKIVSNGFDSSRLNSPASSIPNEMQRQPAFFLRQDQGLSDPVQLMRTLAEKAQKQHNHQKHSGDNSPGTTPQVSSLGRDNTPGNAATAATPVWMSAGGDGFKQGKETCSSPRKQTSANLNSSYKSHDPVQLKQMLAEKVKKQQILQKHPADDGSAVMQSVPSTIPLLRKDTSGNAASVAASVWMSIGGGFKQTTENSSSPRNQIPFMSGLPYNSQHEVHPSQTARSQGDFPVSSGATYFQHGNSVSPLPPPFMPQQVPIGLDNVAQFSNRPMVFPQLNASLARYQPQTHWRGIAPQMQQTSKQETLPPDLNIGFQSPGSPVRQSSNVKMEQQPDLALQL</sequence>
<dbReference type="Proteomes" id="UP001346149">
    <property type="component" value="Unassembled WGS sequence"/>
</dbReference>
<feature type="region of interest" description="Disordered" evidence="3">
    <location>
        <begin position="969"/>
        <end position="1013"/>
    </location>
</feature>
<accession>A0AAN7RQ19</accession>
<reference evidence="5 6" key="1">
    <citation type="journal article" date="2023" name="Hortic Res">
        <title>Pangenome of water caltrop reveals structural variations and asymmetric subgenome divergence after allopolyploidization.</title>
        <authorList>
            <person name="Zhang X."/>
            <person name="Chen Y."/>
            <person name="Wang L."/>
            <person name="Yuan Y."/>
            <person name="Fang M."/>
            <person name="Shi L."/>
            <person name="Lu R."/>
            <person name="Comes H.P."/>
            <person name="Ma Y."/>
            <person name="Chen Y."/>
            <person name="Huang G."/>
            <person name="Zhou Y."/>
            <person name="Zheng Z."/>
            <person name="Qiu Y."/>
        </authorList>
    </citation>
    <scope>NUCLEOTIDE SEQUENCE [LARGE SCALE GENOMIC DNA]</scope>
    <source>
        <strain evidence="5">F231</strain>
    </source>
</reference>
<evidence type="ECO:0000256" key="2">
    <source>
        <dbReference type="PROSITE-ProRule" id="PRU00035"/>
    </source>
</evidence>
<dbReference type="SUPFAM" id="SSF47370">
    <property type="entry name" value="Bromodomain"/>
    <property type="match status" value="1"/>
</dbReference>
<feature type="compositionally biased region" description="Basic residues" evidence="3">
    <location>
        <begin position="1"/>
        <end position="13"/>
    </location>
</feature>
<dbReference type="Pfam" id="PF00439">
    <property type="entry name" value="Bromodomain"/>
    <property type="match status" value="1"/>
</dbReference>
<evidence type="ECO:0000256" key="3">
    <source>
        <dbReference type="SAM" id="MobiDB-lite"/>
    </source>
</evidence>
<dbReference type="PROSITE" id="PS00633">
    <property type="entry name" value="BROMODOMAIN_1"/>
    <property type="match status" value="1"/>
</dbReference>
<dbReference type="PANTHER" id="PTHR22881">
    <property type="entry name" value="BROMODOMAIN CONTAINING PROTEIN"/>
    <property type="match status" value="1"/>
</dbReference>
<protein>
    <recommendedName>
        <fullName evidence="4">Bromo domain-containing protein</fullName>
    </recommendedName>
</protein>
<dbReference type="InterPro" id="IPR036427">
    <property type="entry name" value="Bromodomain-like_sf"/>
</dbReference>
<keyword evidence="6" id="KW-1185">Reference proteome</keyword>
<feature type="compositionally biased region" description="Polar residues" evidence="3">
    <location>
        <begin position="889"/>
        <end position="900"/>
    </location>
</feature>
<evidence type="ECO:0000313" key="6">
    <source>
        <dbReference type="Proteomes" id="UP001346149"/>
    </source>
</evidence>
<evidence type="ECO:0000256" key="1">
    <source>
        <dbReference type="ARBA" id="ARBA00023117"/>
    </source>
</evidence>
<dbReference type="Gene3D" id="1.20.920.10">
    <property type="entry name" value="Bromodomain-like"/>
    <property type="match status" value="1"/>
</dbReference>
<feature type="domain" description="Bromo" evidence="4">
    <location>
        <begin position="197"/>
        <end position="267"/>
    </location>
</feature>
<feature type="region of interest" description="Disordered" evidence="3">
    <location>
        <begin position="724"/>
        <end position="799"/>
    </location>
</feature>
<dbReference type="PROSITE" id="PS50014">
    <property type="entry name" value="BROMODOMAIN_2"/>
    <property type="match status" value="1"/>
</dbReference>
<feature type="compositionally biased region" description="Basic and acidic residues" evidence="3">
    <location>
        <begin position="139"/>
        <end position="168"/>
    </location>
</feature>
<dbReference type="EMBL" id="JAXQNO010000001">
    <property type="protein sequence ID" value="KAK4804348.1"/>
    <property type="molecule type" value="Genomic_DNA"/>
</dbReference>
<dbReference type="PRINTS" id="PR00503">
    <property type="entry name" value="BROMODOMAIN"/>
</dbReference>
<feature type="compositionally biased region" description="Acidic residues" evidence="3">
    <location>
        <begin position="98"/>
        <end position="115"/>
    </location>
</feature>
<dbReference type="SMART" id="SM00297">
    <property type="entry name" value="BROMO"/>
    <property type="match status" value="1"/>
</dbReference>
<dbReference type="InterPro" id="IPR051831">
    <property type="entry name" value="Bromodomain_contain_prot"/>
</dbReference>
<dbReference type="InterPro" id="IPR018359">
    <property type="entry name" value="Bromodomain_CS"/>
</dbReference>
<feature type="region of interest" description="Disordered" evidence="3">
    <location>
        <begin position="889"/>
        <end position="920"/>
    </location>
</feature>
<evidence type="ECO:0000313" key="5">
    <source>
        <dbReference type="EMBL" id="KAK4804348.1"/>
    </source>
</evidence>
<feature type="compositionally biased region" description="Polar residues" evidence="3">
    <location>
        <begin position="738"/>
        <end position="758"/>
    </location>
</feature>
<proteinExistence type="predicted"/>
<feature type="compositionally biased region" description="Acidic residues" evidence="3">
    <location>
        <begin position="55"/>
        <end position="69"/>
    </location>
</feature>
<keyword evidence="1 2" id="KW-0103">Bromodomain</keyword>
<feature type="compositionally biased region" description="Basic and acidic residues" evidence="3">
    <location>
        <begin position="14"/>
        <end position="23"/>
    </location>
</feature>
<feature type="region of interest" description="Disordered" evidence="3">
    <location>
        <begin position="1"/>
        <end position="23"/>
    </location>
</feature>
<feature type="compositionally biased region" description="Basic residues" evidence="3">
    <location>
        <begin position="119"/>
        <end position="128"/>
    </location>
</feature>
<gene>
    <name evidence="5" type="ORF">SAY86_004165</name>
</gene>
<organism evidence="5 6">
    <name type="scientific">Trapa natans</name>
    <name type="common">Water chestnut</name>
    <dbReference type="NCBI Taxonomy" id="22666"/>
    <lineage>
        <taxon>Eukaryota</taxon>
        <taxon>Viridiplantae</taxon>
        <taxon>Streptophyta</taxon>
        <taxon>Embryophyta</taxon>
        <taxon>Tracheophyta</taxon>
        <taxon>Spermatophyta</taxon>
        <taxon>Magnoliopsida</taxon>
        <taxon>eudicotyledons</taxon>
        <taxon>Gunneridae</taxon>
        <taxon>Pentapetalae</taxon>
        <taxon>rosids</taxon>
        <taxon>malvids</taxon>
        <taxon>Myrtales</taxon>
        <taxon>Lythraceae</taxon>
        <taxon>Trapa</taxon>
    </lineage>
</organism>
<feature type="compositionally biased region" description="Polar residues" evidence="3">
    <location>
        <begin position="908"/>
        <end position="917"/>
    </location>
</feature>